<dbReference type="EMBL" id="JBHUGA010000058">
    <property type="protein sequence ID" value="MFD1847523.1"/>
    <property type="molecule type" value="Genomic_DNA"/>
</dbReference>
<feature type="transmembrane region" description="Helical" evidence="8">
    <location>
        <begin position="445"/>
        <end position="466"/>
    </location>
</feature>
<feature type="domain" description="Threonine/Serine exporter ThrE" evidence="10">
    <location>
        <begin position="426"/>
        <end position="550"/>
    </location>
</feature>
<feature type="compositionally biased region" description="Basic and acidic residues" evidence="7">
    <location>
        <begin position="1"/>
        <end position="11"/>
    </location>
</feature>
<feature type="domain" description="Threonine/serine exporter-like N-terminal" evidence="9">
    <location>
        <begin position="161"/>
        <end position="399"/>
    </location>
</feature>
<keyword evidence="5 8" id="KW-0472">Membrane</keyword>
<evidence type="ECO:0000256" key="6">
    <source>
        <dbReference type="ARBA" id="ARBA00034125"/>
    </source>
</evidence>
<feature type="transmembrane region" description="Helical" evidence="8">
    <location>
        <begin position="472"/>
        <end position="490"/>
    </location>
</feature>
<evidence type="ECO:0000259" key="9">
    <source>
        <dbReference type="Pfam" id="PF06738"/>
    </source>
</evidence>
<dbReference type="Pfam" id="PF12821">
    <property type="entry name" value="ThrE_2"/>
    <property type="match status" value="1"/>
</dbReference>
<accession>A0ABW4Q9X7</accession>
<feature type="transmembrane region" description="Helical" evidence="8">
    <location>
        <begin position="497"/>
        <end position="514"/>
    </location>
</feature>
<evidence type="ECO:0000256" key="1">
    <source>
        <dbReference type="ARBA" id="ARBA00004651"/>
    </source>
</evidence>
<keyword evidence="4 8" id="KW-1133">Transmembrane helix</keyword>
<dbReference type="Proteomes" id="UP001597307">
    <property type="component" value="Unassembled WGS sequence"/>
</dbReference>
<reference evidence="12" key="1">
    <citation type="journal article" date="2019" name="Int. J. Syst. Evol. Microbiol.">
        <title>The Global Catalogue of Microorganisms (GCM) 10K type strain sequencing project: providing services to taxonomists for standard genome sequencing and annotation.</title>
        <authorList>
            <consortium name="The Broad Institute Genomics Platform"/>
            <consortium name="The Broad Institute Genome Sequencing Center for Infectious Disease"/>
            <person name="Wu L."/>
            <person name="Ma J."/>
        </authorList>
    </citation>
    <scope>NUCLEOTIDE SEQUENCE [LARGE SCALE GENOMIC DNA]</scope>
    <source>
        <strain evidence="12">JCM 11496</strain>
    </source>
</reference>
<feature type="region of interest" description="Disordered" evidence="7">
    <location>
        <begin position="1"/>
        <end position="110"/>
    </location>
</feature>
<dbReference type="InterPro" id="IPR010619">
    <property type="entry name" value="ThrE-like_N"/>
</dbReference>
<feature type="compositionally biased region" description="Gly residues" evidence="7">
    <location>
        <begin position="50"/>
        <end position="61"/>
    </location>
</feature>
<evidence type="ECO:0000256" key="3">
    <source>
        <dbReference type="ARBA" id="ARBA00022692"/>
    </source>
</evidence>
<feature type="transmembrane region" description="Helical" evidence="8">
    <location>
        <begin position="534"/>
        <end position="555"/>
    </location>
</feature>
<keyword evidence="2" id="KW-1003">Cell membrane</keyword>
<evidence type="ECO:0000313" key="12">
    <source>
        <dbReference type="Proteomes" id="UP001597307"/>
    </source>
</evidence>
<dbReference type="PANTHER" id="PTHR34390">
    <property type="entry name" value="UPF0442 PROTEIN YJJB-RELATED"/>
    <property type="match status" value="1"/>
</dbReference>
<feature type="transmembrane region" description="Helical" evidence="8">
    <location>
        <begin position="319"/>
        <end position="338"/>
    </location>
</feature>
<feature type="transmembrane region" description="Helical" evidence="8">
    <location>
        <begin position="270"/>
        <end position="289"/>
    </location>
</feature>
<gene>
    <name evidence="11" type="ORF">ACFSFX_13090</name>
</gene>
<evidence type="ECO:0000256" key="2">
    <source>
        <dbReference type="ARBA" id="ARBA00022475"/>
    </source>
</evidence>
<keyword evidence="12" id="KW-1185">Reference proteome</keyword>
<feature type="transmembrane region" description="Helical" evidence="8">
    <location>
        <begin position="344"/>
        <end position="363"/>
    </location>
</feature>
<sequence length="572" mass="59909">MGEKTEADDGRNPNTNPAPVAEQLPIVPTAGTPASVAQPAARPVHSLPGTPGGPGSGGRSGAAGKPGRSSGAKPKSRPRPANNKPDRRTYSTPTDALPTTPRSVRPDRSNAAARKVLRRLVQGETPPTQAMSIVERLAGSPYANPTIQVSGPDINARRTLDFALSLAETMFRYGAGALEVETSIIAVTAAFGLDNIEVDITNQSVILNYSAKDQTPVTVLRVVRSWTNNYAGLLKVHQLVTDVVNGGTSRIEAAARLDEITHKPKPFPRWMVTAAFGVFGAAIVSFIGGGPLESLISFASCIGVDLLLRQLGKWRVPEFFAVATASGMVTIIAMLFWWLDLGIAPSFVVVGGILLLLPTGRLVSATQDAINGFPVTAAGRYLSAFLVFAAIISGIAVALVAGALVGVPELTLTTEGSMYPLPVAAALVLIAVAMIGVAEQTDMKLLLPTALIGVTGFLLYSLVVTLGVGYRLAPALAAVLIGMLARMVALRMGAPQLVVAVPAVMFLYPGLMVFRSMYGLTIETELIGSGTNSLFNALTIILAIAGGVVLGDNLARPLTKGVSSNERRNRRR</sequence>
<comment type="caution">
    <text evidence="11">The sequence shown here is derived from an EMBL/GenBank/DDBJ whole genome shotgun (WGS) entry which is preliminary data.</text>
</comment>
<comment type="subcellular location">
    <subcellularLocation>
        <location evidence="1">Cell membrane</location>
        <topology evidence="1">Multi-pass membrane protein</topology>
    </subcellularLocation>
</comment>
<dbReference type="InterPro" id="IPR024528">
    <property type="entry name" value="ThrE_2"/>
</dbReference>
<feature type="compositionally biased region" description="Low complexity" evidence="7">
    <location>
        <begin position="62"/>
        <end position="73"/>
    </location>
</feature>
<feature type="transmembrane region" description="Helical" evidence="8">
    <location>
        <begin position="419"/>
        <end position="438"/>
    </location>
</feature>
<organism evidence="11 12">
    <name type="scientific">Arthrobacter flavus</name>
    <dbReference type="NCBI Taxonomy" id="95172"/>
    <lineage>
        <taxon>Bacteria</taxon>
        <taxon>Bacillati</taxon>
        <taxon>Actinomycetota</taxon>
        <taxon>Actinomycetes</taxon>
        <taxon>Micrococcales</taxon>
        <taxon>Micrococcaceae</taxon>
        <taxon>Arthrobacter</taxon>
    </lineage>
</organism>
<name>A0ABW4Q9X7_9MICC</name>
<evidence type="ECO:0000259" key="10">
    <source>
        <dbReference type="Pfam" id="PF12821"/>
    </source>
</evidence>
<feature type="transmembrane region" description="Helical" evidence="8">
    <location>
        <begin position="384"/>
        <end position="407"/>
    </location>
</feature>
<dbReference type="PANTHER" id="PTHR34390:SF2">
    <property type="entry name" value="SUCCINATE TRANSPORTER SUBUNIT YJJP-RELATED"/>
    <property type="match status" value="1"/>
</dbReference>
<dbReference type="RefSeq" id="WP_343882367.1">
    <property type="nucleotide sequence ID" value="NZ_BAAAIJ010000063.1"/>
</dbReference>
<proteinExistence type="inferred from homology"/>
<evidence type="ECO:0000256" key="7">
    <source>
        <dbReference type="SAM" id="MobiDB-lite"/>
    </source>
</evidence>
<evidence type="ECO:0000313" key="11">
    <source>
        <dbReference type="EMBL" id="MFD1847523.1"/>
    </source>
</evidence>
<evidence type="ECO:0000256" key="8">
    <source>
        <dbReference type="SAM" id="Phobius"/>
    </source>
</evidence>
<keyword evidence="3 8" id="KW-0812">Transmembrane</keyword>
<protein>
    <submittedName>
        <fullName evidence="11">Threonine/serine exporter ThrE family protein</fullName>
    </submittedName>
</protein>
<evidence type="ECO:0000256" key="4">
    <source>
        <dbReference type="ARBA" id="ARBA00022989"/>
    </source>
</evidence>
<dbReference type="InterPro" id="IPR050539">
    <property type="entry name" value="ThrE_Dicarb/AminoAcid_Exp"/>
</dbReference>
<comment type="similarity">
    <text evidence="6">Belongs to the ThrE exporter (TC 2.A.79) family.</text>
</comment>
<evidence type="ECO:0000256" key="5">
    <source>
        <dbReference type="ARBA" id="ARBA00023136"/>
    </source>
</evidence>
<dbReference type="Pfam" id="PF06738">
    <property type="entry name" value="ThrE"/>
    <property type="match status" value="1"/>
</dbReference>